<reference evidence="2" key="1">
    <citation type="journal article" date="2016" name="Front. Microbiol.">
        <title>Genome Sequence of the Piezophilic, Mesophilic Sulfate-Reducing Bacterium Desulfovibrio indicus J2T.</title>
        <authorList>
            <person name="Cao J."/>
            <person name="Maignien L."/>
            <person name="Shao Z."/>
            <person name="Alain K."/>
            <person name="Jebbar M."/>
        </authorList>
    </citation>
    <scope>NUCLEOTIDE SEQUENCE</scope>
    <source>
        <strain evidence="2">DSM 16372</strain>
    </source>
</reference>
<reference evidence="2" key="2">
    <citation type="submission" date="2021-08" db="EMBL/GenBank/DDBJ databases">
        <authorList>
            <person name="Tani A."/>
            <person name="Ola A."/>
            <person name="Ogura Y."/>
            <person name="Katsura K."/>
            <person name="Hayashi T."/>
        </authorList>
    </citation>
    <scope>NUCLEOTIDE SEQUENCE</scope>
    <source>
        <strain evidence="2">DSM 16372</strain>
    </source>
</reference>
<dbReference type="EMBL" id="BPQO01000013">
    <property type="protein sequence ID" value="GJD89718.1"/>
    <property type="molecule type" value="Genomic_DNA"/>
</dbReference>
<organism evidence="2 3">
    <name type="scientific">Methylobacterium hispanicum</name>
    <dbReference type="NCBI Taxonomy" id="270350"/>
    <lineage>
        <taxon>Bacteria</taxon>
        <taxon>Pseudomonadati</taxon>
        <taxon>Pseudomonadota</taxon>
        <taxon>Alphaproteobacteria</taxon>
        <taxon>Hyphomicrobiales</taxon>
        <taxon>Methylobacteriaceae</taxon>
        <taxon>Methylobacterium</taxon>
    </lineage>
</organism>
<dbReference type="AlphaFoldDB" id="A0AAV4ZPF5"/>
<proteinExistence type="predicted"/>
<evidence type="ECO:0000313" key="3">
    <source>
        <dbReference type="Proteomes" id="UP001055247"/>
    </source>
</evidence>
<keyword evidence="3" id="KW-1185">Reference proteome</keyword>
<comment type="caution">
    <text evidence="2">The sequence shown here is derived from an EMBL/GenBank/DDBJ whole genome shotgun (WGS) entry which is preliminary data.</text>
</comment>
<dbReference type="RefSeq" id="WP_066919753.1">
    <property type="nucleotide sequence ID" value="NZ_BPQO01000013.1"/>
</dbReference>
<evidence type="ECO:0000313" key="2">
    <source>
        <dbReference type="EMBL" id="GJD89718.1"/>
    </source>
</evidence>
<accession>A0AAV4ZPF5</accession>
<evidence type="ECO:0000256" key="1">
    <source>
        <dbReference type="SAM" id="MobiDB-lite"/>
    </source>
</evidence>
<feature type="compositionally biased region" description="Basic and acidic residues" evidence="1">
    <location>
        <begin position="53"/>
        <end position="62"/>
    </location>
</feature>
<gene>
    <name evidence="2" type="ORF">BHAOGJBA_3248</name>
</gene>
<dbReference type="Proteomes" id="UP001055247">
    <property type="component" value="Unassembled WGS sequence"/>
</dbReference>
<protein>
    <submittedName>
        <fullName evidence="2">Uncharacterized protein</fullName>
    </submittedName>
</protein>
<sequence length="62" mass="6131">MLDGSDTPRPDETPEPAGDPPAPPRAPESDPPPGPATPPAKGGRSDALTKAGDAGDKLGDFA</sequence>
<name>A0AAV4ZPF5_9HYPH</name>
<feature type="compositionally biased region" description="Pro residues" evidence="1">
    <location>
        <begin position="17"/>
        <end position="38"/>
    </location>
</feature>
<feature type="compositionally biased region" description="Basic and acidic residues" evidence="1">
    <location>
        <begin position="1"/>
        <end position="12"/>
    </location>
</feature>
<feature type="region of interest" description="Disordered" evidence="1">
    <location>
        <begin position="1"/>
        <end position="62"/>
    </location>
</feature>